<keyword evidence="1" id="KW-1133">Transmembrane helix</keyword>
<dbReference type="STRING" id="742726.HMPREF9448_02060"/>
<feature type="transmembrane region" description="Helical" evidence="1">
    <location>
        <begin position="188"/>
        <end position="211"/>
    </location>
</feature>
<reference evidence="4 5" key="1">
    <citation type="submission" date="2012-08" db="EMBL/GenBank/DDBJ databases">
        <title>The Genome Sequence of Barnesiella intestinihominis YIT 11860.</title>
        <authorList>
            <consortium name="The Broad Institute Genome Sequencing Platform"/>
            <person name="Earl A."/>
            <person name="Ward D."/>
            <person name="Feldgarden M."/>
            <person name="Gevers D."/>
            <person name="Morotomi M."/>
            <person name="Walker B."/>
            <person name="Young S.K."/>
            <person name="Zeng Q."/>
            <person name="Gargeya S."/>
            <person name="Fitzgerald M."/>
            <person name="Haas B."/>
            <person name="Abouelleil A."/>
            <person name="Alvarado L."/>
            <person name="Arachchi H.M."/>
            <person name="Berlin A.M."/>
            <person name="Chapman S.B."/>
            <person name="Goldberg J."/>
            <person name="Griggs A."/>
            <person name="Gujja S."/>
            <person name="Hansen M."/>
            <person name="Howarth C."/>
            <person name="Imamovic A."/>
            <person name="Larimer J."/>
            <person name="McCowen C."/>
            <person name="Montmayeur A."/>
            <person name="Murphy C."/>
            <person name="Neiman D."/>
            <person name="Pearson M."/>
            <person name="Priest M."/>
            <person name="Roberts A."/>
            <person name="Saif S."/>
            <person name="Shea T."/>
            <person name="Sisk P."/>
            <person name="Sykes S."/>
            <person name="Wortman J."/>
            <person name="Nusbaum C."/>
            <person name="Birren B."/>
        </authorList>
    </citation>
    <scope>NUCLEOTIDE SEQUENCE [LARGE SCALE GENOMIC DNA]</scope>
    <source>
        <strain evidence="4 5">YIT 11860</strain>
    </source>
</reference>
<dbReference type="SMART" id="SM00287">
    <property type="entry name" value="SH3b"/>
    <property type="match status" value="1"/>
</dbReference>
<organism evidence="4 5">
    <name type="scientific">Barnesiella intestinihominis YIT 11860</name>
    <dbReference type="NCBI Taxonomy" id="742726"/>
    <lineage>
        <taxon>Bacteria</taxon>
        <taxon>Pseudomonadati</taxon>
        <taxon>Bacteroidota</taxon>
        <taxon>Bacteroidia</taxon>
        <taxon>Bacteroidales</taxon>
        <taxon>Barnesiellaceae</taxon>
        <taxon>Barnesiella</taxon>
    </lineage>
</organism>
<feature type="signal peptide" evidence="2">
    <location>
        <begin position="1"/>
        <end position="22"/>
    </location>
</feature>
<sequence length="416" mass="46705">MKTITRIQTVLFGFILSSFMCAVCSAEVVSYRAVSVSNLNVREQPSVQSEKIGTITKSDTVIAESVEDAWAKINFNGKVAYVNANYLEEVEAGNLAEKDENLSFLKNILPLPLYGERWTWIVNANVAMTFVWAIFILSCFLLWVHRVRGNWLEGWRYKLNIVVFLSLSIIEVVYMAGHGDQALWFYGYAGYGALGMFVYLILYILVALICINQWTSFTATLDDIQLVHSIGSGGRRIGVYSMPLCLLGYMASRLFWQPGMALSLGLLLVLQGLQIFLMVKSFVQRGSLRAGLLWSMVYFVGIVGMIYMFTNIIGLFVLLLCCLLVVGIIEIVHHGLGLGNYVSFGVKDRYGKKEQTFVHKGKLICRNCAHYSSLQSSCFVGETPKKVHGFDSCDRFRLSVNAEIEDLSGKKIKVKR</sequence>
<dbReference type="Gene3D" id="2.30.30.40">
    <property type="entry name" value="SH3 Domains"/>
    <property type="match status" value="1"/>
</dbReference>
<evidence type="ECO:0000256" key="1">
    <source>
        <dbReference type="SAM" id="Phobius"/>
    </source>
</evidence>
<gene>
    <name evidence="4" type="ORF">HMPREF9448_02060</name>
</gene>
<feature type="transmembrane region" description="Helical" evidence="1">
    <location>
        <begin position="157"/>
        <end position="176"/>
    </location>
</feature>
<feature type="transmembrane region" description="Helical" evidence="1">
    <location>
        <begin position="237"/>
        <end position="256"/>
    </location>
</feature>
<keyword evidence="1" id="KW-0472">Membrane</keyword>
<feature type="transmembrane region" description="Helical" evidence="1">
    <location>
        <begin position="120"/>
        <end position="145"/>
    </location>
</feature>
<proteinExistence type="predicted"/>
<feature type="transmembrane region" description="Helical" evidence="1">
    <location>
        <begin position="291"/>
        <end position="309"/>
    </location>
</feature>
<dbReference type="eggNOG" id="COG3103">
    <property type="taxonomic scope" value="Bacteria"/>
</dbReference>
<comment type="caution">
    <text evidence="4">The sequence shown here is derived from an EMBL/GenBank/DDBJ whole genome shotgun (WGS) entry which is preliminary data.</text>
</comment>
<dbReference type="RefSeq" id="WP_008862456.1">
    <property type="nucleotide sequence ID" value="NZ_CAXSYG010000012.1"/>
</dbReference>
<evidence type="ECO:0000259" key="3">
    <source>
        <dbReference type="PROSITE" id="PS51781"/>
    </source>
</evidence>
<evidence type="ECO:0000256" key="2">
    <source>
        <dbReference type="SAM" id="SignalP"/>
    </source>
</evidence>
<evidence type="ECO:0000313" key="4">
    <source>
        <dbReference type="EMBL" id="EJZ62709.1"/>
    </source>
</evidence>
<dbReference type="Pfam" id="PF08239">
    <property type="entry name" value="SH3_3"/>
    <property type="match status" value="1"/>
</dbReference>
<feature type="domain" description="SH3b" evidence="3">
    <location>
        <begin position="29"/>
        <end position="91"/>
    </location>
</feature>
<keyword evidence="1" id="KW-0812">Transmembrane</keyword>
<keyword evidence="5" id="KW-1185">Reference proteome</keyword>
<keyword evidence="2" id="KW-0732">Signal</keyword>
<feature type="chain" id="PRO_5003841035" description="SH3b domain-containing protein" evidence="2">
    <location>
        <begin position="23"/>
        <end position="416"/>
    </location>
</feature>
<dbReference type="PROSITE" id="PS51781">
    <property type="entry name" value="SH3B"/>
    <property type="match status" value="1"/>
</dbReference>
<feature type="transmembrane region" description="Helical" evidence="1">
    <location>
        <begin position="262"/>
        <end position="279"/>
    </location>
</feature>
<evidence type="ECO:0000313" key="5">
    <source>
        <dbReference type="Proteomes" id="UP000006044"/>
    </source>
</evidence>
<dbReference type="GeneID" id="77849275"/>
<accession>K0X4Z0</accession>
<dbReference type="EMBL" id="ADLE01000015">
    <property type="protein sequence ID" value="EJZ62709.1"/>
    <property type="molecule type" value="Genomic_DNA"/>
</dbReference>
<dbReference type="HOGENOM" id="CLU_786783_0_0_10"/>
<name>K0X4Z0_9BACT</name>
<feature type="transmembrane region" description="Helical" evidence="1">
    <location>
        <begin position="315"/>
        <end position="342"/>
    </location>
</feature>
<dbReference type="InterPro" id="IPR003646">
    <property type="entry name" value="SH3-like_bac-type"/>
</dbReference>
<dbReference type="Proteomes" id="UP000006044">
    <property type="component" value="Unassembled WGS sequence"/>
</dbReference>
<dbReference type="AlphaFoldDB" id="K0X4Z0"/>
<protein>
    <recommendedName>
        <fullName evidence="3">SH3b domain-containing protein</fullName>
    </recommendedName>
</protein>